<evidence type="ECO:0000313" key="2">
    <source>
        <dbReference type="EMBL" id="MCK9687245.1"/>
    </source>
</evidence>
<evidence type="ECO:0000313" key="3">
    <source>
        <dbReference type="Proteomes" id="UP001139353"/>
    </source>
</evidence>
<name>A0A9X2C3C8_9BURK</name>
<evidence type="ECO:0000256" key="1">
    <source>
        <dbReference type="SAM" id="SignalP"/>
    </source>
</evidence>
<dbReference type="Proteomes" id="UP001139353">
    <property type="component" value="Unassembled WGS sequence"/>
</dbReference>
<dbReference type="AlphaFoldDB" id="A0A9X2C3C8"/>
<keyword evidence="1" id="KW-0732">Signal</keyword>
<dbReference type="EMBL" id="JAJLJH010000004">
    <property type="protein sequence ID" value="MCK9687245.1"/>
    <property type="molecule type" value="Genomic_DNA"/>
</dbReference>
<feature type="chain" id="PRO_5040947429" evidence="1">
    <location>
        <begin position="26"/>
        <end position="152"/>
    </location>
</feature>
<protein>
    <submittedName>
        <fullName evidence="2">Uncharacterized protein</fullName>
    </submittedName>
</protein>
<gene>
    <name evidence="2" type="ORF">LPC04_16180</name>
</gene>
<reference evidence="2" key="1">
    <citation type="submission" date="2021-11" db="EMBL/GenBank/DDBJ databases">
        <title>BS-T2-15 a new species belonging to the Comamonadaceae family isolated from the soil of a French oak forest.</title>
        <authorList>
            <person name="Mieszkin S."/>
            <person name="Alain K."/>
        </authorList>
    </citation>
    <scope>NUCLEOTIDE SEQUENCE</scope>
    <source>
        <strain evidence="2">BS-T2-15</strain>
    </source>
</reference>
<dbReference type="RefSeq" id="WP_275683286.1">
    <property type="nucleotide sequence ID" value="NZ_JAJLJH010000004.1"/>
</dbReference>
<feature type="signal peptide" evidence="1">
    <location>
        <begin position="1"/>
        <end position="25"/>
    </location>
</feature>
<organism evidence="2 3">
    <name type="scientific">Scleromatobacter humisilvae</name>
    <dbReference type="NCBI Taxonomy" id="2897159"/>
    <lineage>
        <taxon>Bacteria</taxon>
        <taxon>Pseudomonadati</taxon>
        <taxon>Pseudomonadota</taxon>
        <taxon>Betaproteobacteria</taxon>
        <taxon>Burkholderiales</taxon>
        <taxon>Sphaerotilaceae</taxon>
        <taxon>Scleromatobacter</taxon>
    </lineage>
</organism>
<keyword evidence="3" id="KW-1185">Reference proteome</keyword>
<comment type="caution">
    <text evidence="2">The sequence shown here is derived from an EMBL/GenBank/DDBJ whole genome shotgun (WGS) entry which is preliminary data.</text>
</comment>
<sequence>MKLSCIPQGLALAAVLALSSSGAFAASGELQPLSESEMSTVYGRGLSDPTLTALGALTTQEQSRSGLSATDALAALGAISNDGSQALDRQMDQQRLQTTVNGVQATVKLAQNLTALDKALAPIASAVTLPFMLMPMFGLPSLASLNAIQNKH</sequence>
<accession>A0A9X2C3C8</accession>
<proteinExistence type="predicted"/>